<proteinExistence type="predicted"/>
<dbReference type="Proteomes" id="UP001420932">
    <property type="component" value="Unassembled WGS sequence"/>
</dbReference>
<organism evidence="1 2">
    <name type="scientific">Stephania yunnanensis</name>
    <dbReference type="NCBI Taxonomy" id="152371"/>
    <lineage>
        <taxon>Eukaryota</taxon>
        <taxon>Viridiplantae</taxon>
        <taxon>Streptophyta</taxon>
        <taxon>Embryophyta</taxon>
        <taxon>Tracheophyta</taxon>
        <taxon>Spermatophyta</taxon>
        <taxon>Magnoliopsida</taxon>
        <taxon>Ranunculales</taxon>
        <taxon>Menispermaceae</taxon>
        <taxon>Menispermoideae</taxon>
        <taxon>Cissampelideae</taxon>
        <taxon>Stephania</taxon>
    </lineage>
</organism>
<accession>A0AAP0KIM6</accession>
<gene>
    <name evidence="1" type="ORF">Syun_010199</name>
</gene>
<dbReference type="EMBL" id="JBBNAF010000004">
    <property type="protein sequence ID" value="KAK9151890.1"/>
    <property type="molecule type" value="Genomic_DNA"/>
</dbReference>
<keyword evidence="2" id="KW-1185">Reference proteome</keyword>
<name>A0AAP0KIM6_9MAGN</name>
<dbReference type="AntiFam" id="ANF00029">
    <property type="entry name" value="Antisense to 16S rRNA"/>
</dbReference>
<evidence type="ECO:0000313" key="1">
    <source>
        <dbReference type="EMBL" id="KAK9151890.1"/>
    </source>
</evidence>
<protein>
    <submittedName>
        <fullName evidence="1">Uncharacterized protein</fullName>
    </submittedName>
</protein>
<reference evidence="1 2" key="1">
    <citation type="submission" date="2024-01" db="EMBL/GenBank/DDBJ databases">
        <title>Genome assemblies of Stephania.</title>
        <authorList>
            <person name="Yang L."/>
        </authorList>
    </citation>
    <scope>NUCLEOTIDE SEQUENCE [LARGE SCALE GENOMIC DNA]</scope>
    <source>
        <strain evidence="1">YNDBR</strain>
        <tissue evidence="1">Leaf</tissue>
    </source>
</reference>
<comment type="caution">
    <text evidence="1">The sequence shown here is derived from an EMBL/GenBank/DDBJ whole genome shotgun (WGS) entry which is preliminary data.</text>
</comment>
<sequence length="51" mass="5887">MLWAQYSLCIAKDSIQSQVPLRLPCYDFTPVEDTTVVFRVRQKQGKEVARA</sequence>
<dbReference type="AlphaFoldDB" id="A0AAP0KIM6"/>
<evidence type="ECO:0000313" key="2">
    <source>
        <dbReference type="Proteomes" id="UP001420932"/>
    </source>
</evidence>